<dbReference type="EMBL" id="JBHGCJ010000007">
    <property type="protein sequence ID" value="MFG6109774.1"/>
    <property type="molecule type" value="Genomic_DNA"/>
</dbReference>
<evidence type="ECO:0000256" key="3">
    <source>
        <dbReference type="ARBA" id="ARBA00023163"/>
    </source>
</evidence>
<dbReference type="InterPro" id="IPR050204">
    <property type="entry name" value="AraC_XylS_family_regulators"/>
</dbReference>
<dbReference type="InterPro" id="IPR018062">
    <property type="entry name" value="HTH_AraC-typ_CS"/>
</dbReference>
<dbReference type="PROSITE" id="PS01124">
    <property type="entry name" value="HTH_ARAC_FAMILY_2"/>
    <property type="match status" value="1"/>
</dbReference>
<gene>
    <name evidence="5" type="ORF">ACEU0G_003793</name>
</gene>
<protein>
    <submittedName>
        <fullName evidence="5">Helix-turn-helix transcriptional regulator</fullName>
    </submittedName>
</protein>
<keyword evidence="1" id="KW-0805">Transcription regulation</keyword>
<evidence type="ECO:0000259" key="4">
    <source>
        <dbReference type="PROSITE" id="PS01124"/>
    </source>
</evidence>
<keyword evidence="2" id="KW-0238">DNA-binding</keyword>
<name>A0ABW7D1V1_9GAMM</name>
<evidence type="ECO:0000313" key="6">
    <source>
        <dbReference type="Proteomes" id="UP001605261"/>
    </source>
</evidence>
<dbReference type="RefSeq" id="WP_259202970.1">
    <property type="nucleotide sequence ID" value="NZ_JBHGCJ010000007.1"/>
</dbReference>
<organism evidence="5 6">
    <name type="scientific">Stenotrophomonas nematodicola</name>
    <dbReference type="NCBI Taxonomy" id="2656746"/>
    <lineage>
        <taxon>Bacteria</taxon>
        <taxon>Pseudomonadati</taxon>
        <taxon>Pseudomonadota</taxon>
        <taxon>Gammaproteobacteria</taxon>
        <taxon>Lysobacterales</taxon>
        <taxon>Lysobacteraceae</taxon>
        <taxon>Stenotrophomonas</taxon>
    </lineage>
</organism>
<reference evidence="5 6" key="1">
    <citation type="submission" date="2024-09" db="EMBL/GenBank/DDBJ databases">
        <authorList>
            <consortium name="All-Russian atlas of soil microorganisms"/>
            <consortium name="as a basis for the search for new antimicrobial producers and enzymes with unique properties"/>
            <person name="Sokolova E.A."/>
            <person name="Voronina E.N."/>
        </authorList>
    </citation>
    <scope>NUCLEOTIDE SEQUENCE [LARGE SCALE GENOMIC DNA]</scope>
    <source>
        <strain evidence="5 6">AF-22b-331.1</strain>
    </source>
</reference>
<dbReference type="PANTHER" id="PTHR46796:SF7">
    <property type="entry name" value="ARAC FAMILY TRANSCRIPTIONAL REGULATOR"/>
    <property type="match status" value="1"/>
</dbReference>
<evidence type="ECO:0000256" key="2">
    <source>
        <dbReference type="ARBA" id="ARBA00023125"/>
    </source>
</evidence>
<keyword evidence="6" id="KW-1185">Reference proteome</keyword>
<evidence type="ECO:0000313" key="5">
    <source>
        <dbReference type="EMBL" id="MFG6109774.1"/>
    </source>
</evidence>
<dbReference type="SUPFAM" id="SSF46689">
    <property type="entry name" value="Homeodomain-like"/>
    <property type="match status" value="2"/>
</dbReference>
<dbReference type="Pfam" id="PF12833">
    <property type="entry name" value="HTH_18"/>
    <property type="match status" value="1"/>
</dbReference>
<dbReference type="PROSITE" id="PS00041">
    <property type="entry name" value="HTH_ARAC_FAMILY_1"/>
    <property type="match status" value="1"/>
</dbReference>
<dbReference type="InterPro" id="IPR009057">
    <property type="entry name" value="Homeodomain-like_sf"/>
</dbReference>
<dbReference type="InterPro" id="IPR018060">
    <property type="entry name" value="HTH_AraC"/>
</dbReference>
<dbReference type="Gene3D" id="1.10.10.60">
    <property type="entry name" value="Homeodomain-like"/>
    <property type="match status" value="1"/>
</dbReference>
<keyword evidence="3" id="KW-0804">Transcription</keyword>
<dbReference type="PANTHER" id="PTHR46796">
    <property type="entry name" value="HTH-TYPE TRANSCRIPTIONAL ACTIVATOR RHAS-RELATED"/>
    <property type="match status" value="1"/>
</dbReference>
<proteinExistence type="predicted"/>
<comment type="caution">
    <text evidence="5">The sequence shown here is derived from an EMBL/GenBank/DDBJ whole genome shotgun (WGS) entry which is preliminary data.</text>
</comment>
<evidence type="ECO:0000256" key="1">
    <source>
        <dbReference type="ARBA" id="ARBA00023015"/>
    </source>
</evidence>
<feature type="domain" description="HTH araC/xylS-type" evidence="4">
    <location>
        <begin position="160"/>
        <end position="258"/>
    </location>
</feature>
<dbReference type="Proteomes" id="UP001605261">
    <property type="component" value="Unassembled WGS sequence"/>
</dbReference>
<sequence>MNARPVAVLASGPPLRIPAGVTSLWVQLRGRTVIEGREGRLELRRGGWLMLGPDSTPLLRAGRLGICAGVCLSSDTLEALGTGAGPMYPGIGQMPAAELRMAIQLWRRRASAPASKAQGHADLRPLLLLMADQQRGIAARAAHCPGHSPARRQQVLATLQTACLIMHGHTERAVPSRELANRLGMPVRYFSEAFLAAYGCTPLQFGTQVRLKQAARRVRRGEMGVDAAALAIGFKHAGTFLRAFRATLGVSLHDHCEQARR</sequence>
<dbReference type="SMART" id="SM00342">
    <property type="entry name" value="HTH_ARAC"/>
    <property type="match status" value="1"/>
</dbReference>
<accession>A0ABW7D1V1</accession>